<dbReference type="SUPFAM" id="SSF53067">
    <property type="entry name" value="Actin-like ATPase domain"/>
    <property type="match status" value="2"/>
</dbReference>
<gene>
    <name evidence="4" type="primary">LOC107757725</name>
</gene>
<evidence type="ECO:0000313" key="4">
    <source>
        <dbReference type="Ensembl" id="ENSSRHP00000042537.1"/>
    </source>
</evidence>
<proteinExistence type="inferred from homology"/>
<dbReference type="Gene3D" id="3.30.420.40">
    <property type="match status" value="2"/>
</dbReference>
<dbReference type="Ensembl" id="ENSSRHT00000043744.1">
    <property type="protein sequence ID" value="ENSSRHP00000042537.1"/>
    <property type="gene ID" value="ENSSRHG00000021531.1"/>
</dbReference>
<organism evidence="4 5">
    <name type="scientific">Sinocyclocheilus rhinocerous</name>
    <dbReference type="NCBI Taxonomy" id="307959"/>
    <lineage>
        <taxon>Eukaryota</taxon>
        <taxon>Metazoa</taxon>
        <taxon>Chordata</taxon>
        <taxon>Craniata</taxon>
        <taxon>Vertebrata</taxon>
        <taxon>Euteleostomi</taxon>
        <taxon>Actinopterygii</taxon>
        <taxon>Neopterygii</taxon>
        <taxon>Teleostei</taxon>
        <taxon>Ostariophysi</taxon>
        <taxon>Cypriniformes</taxon>
        <taxon>Cyprinidae</taxon>
        <taxon>Cyprininae</taxon>
        <taxon>Sinocyclocheilus</taxon>
    </lineage>
</organism>
<keyword evidence="2" id="KW-0547">Nucleotide-binding</keyword>
<evidence type="ECO:0000256" key="3">
    <source>
        <dbReference type="ARBA" id="ARBA00022840"/>
    </source>
</evidence>
<dbReference type="CDD" id="cd10229">
    <property type="entry name" value="ASKHA_NBD_HSP70_HSPA12"/>
    <property type="match status" value="1"/>
</dbReference>
<dbReference type="InterPro" id="IPR043129">
    <property type="entry name" value="ATPase_NBD"/>
</dbReference>
<dbReference type="PANTHER" id="PTHR14187">
    <property type="entry name" value="ALPHA KINASE/ELONGATION FACTOR 2 KINASE"/>
    <property type="match status" value="1"/>
</dbReference>
<accession>A0A673IRA0</accession>
<dbReference type="Proteomes" id="UP000472270">
    <property type="component" value="Unassembled WGS sequence"/>
</dbReference>
<dbReference type="PANTHER" id="PTHR14187:SF5">
    <property type="entry name" value="HEAT SHOCK 70 KDA PROTEIN 12A"/>
    <property type="match status" value="1"/>
</dbReference>
<dbReference type="GO" id="GO:0140662">
    <property type="term" value="F:ATP-dependent protein folding chaperone"/>
    <property type="evidence" value="ECO:0007669"/>
    <property type="project" value="InterPro"/>
</dbReference>
<reference evidence="4" key="2">
    <citation type="submission" date="2025-09" db="UniProtKB">
        <authorList>
            <consortium name="Ensembl"/>
        </authorList>
    </citation>
    <scope>IDENTIFICATION</scope>
</reference>
<dbReference type="AlphaFoldDB" id="A0A673IRA0"/>
<name>A0A673IRA0_9TELE</name>
<evidence type="ECO:0000256" key="2">
    <source>
        <dbReference type="ARBA" id="ARBA00022741"/>
    </source>
</evidence>
<dbReference type="InterPro" id="IPR013126">
    <property type="entry name" value="Hsp_70_fam"/>
</dbReference>
<protein>
    <submittedName>
        <fullName evidence="4">Heat shock 70 kDa protein 12A-like</fullName>
    </submittedName>
</protein>
<evidence type="ECO:0000313" key="5">
    <source>
        <dbReference type="Proteomes" id="UP000472270"/>
    </source>
</evidence>
<sequence length="563" mass="64216">MMNERHLAIHFGRSYSGYAFSFQTQQRQDRIMIPSWGVEYGQRNAKTPTSILFDEDQKFLAFGYDAMMKYTRLTTKLNRKKHYLFEHFMKELYDKEIHRNLMMTAKNGAQMKAMIVFSDSLRYFKDHALNHIAQNTSGRKVSASDVTWVLTVPAIWHPAAKQFMREAAIEAGLVTDSEPEKFLIALESEAAFVYCKQLPSEGFIAEETFQETLEQNPGTQFMVVDCGGETIDITVHEVMEEGHLKKLHAASANDMGGQAVDRKFTSFLKYIFSEEIFMEFEHEYPAEVPKLQCDIALIKSSDGDVLISCPFSFQAIARRKQSIESYFEGVHGAEWYDGRILIKEQQLRSCFTDSLWATADKIKQIMKNNELNIESMLLIGGYAESPMLRDFMTKHFSSRCRVLCPVEPQFAIIKGAVMYGKQPKVVKSCAPTYCVSENMLLDESIHKGKNKYVNSEGHECYNVCTEKLVSKGESVLSDEFQTFTFSPTDNQITMAFKFDRTRRQNVKCVDESGAEPIGSFTVGIPISNRGLNREVSLEMKFGFTEMKVTVTDIDSKEKGINQT</sequence>
<dbReference type="Pfam" id="PF00012">
    <property type="entry name" value="HSP70"/>
    <property type="match status" value="1"/>
</dbReference>
<comment type="similarity">
    <text evidence="1">Belongs to the heat shock protein 70 family.</text>
</comment>
<keyword evidence="3" id="KW-0067">ATP-binding</keyword>
<dbReference type="GO" id="GO:0005524">
    <property type="term" value="F:ATP binding"/>
    <property type="evidence" value="ECO:0007669"/>
    <property type="project" value="UniProtKB-KW"/>
</dbReference>
<evidence type="ECO:0000256" key="1">
    <source>
        <dbReference type="ARBA" id="ARBA00007381"/>
    </source>
</evidence>
<reference evidence="4" key="1">
    <citation type="submission" date="2025-08" db="UniProtKB">
        <authorList>
            <consortium name="Ensembl"/>
        </authorList>
    </citation>
    <scope>IDENTIFICATION</scope>
</reference>
<keyword evidence="5" id="KW-1185">Reference proteome</keyword>